<evidence type="ECO:0000256" key="1">
    <source>
        <dbReference type="SAM" id="MobiDB-lite"/>
    </source>
</evidence>
<dbReference type="Proteomes" id="UP000199245">
    <property type="component" value="Unassembled WGS sequence"/>
</dbReference>
<organism evidence="2 3">
    <name type="scientific">Bradyrhizobium brasilense</name>
    <dbReference type="NCBI Taxonomy" id="1419277"/>
    <lineage>
        <taxon>Bacteria</taxon>
        <taxon>Pseudomonadati</taxon>
        <taxon>Pseudomonadota</taxon>
        <taxon>Alphaproteobacteria</taxon>
        <taxon>Hyphomicrobiales</taxon>
        <taxon>Nitrobacteraceae</taxon>
        <taxon>Bradyrhizobium</taxon>
    </lineage>
</organism>
<feature type="region of interest" description="Disordered" evidence="1">
    <location>
        <begin position="119"/>
        <end position="152"/>
    </location>
</feature>
<dbReference type="RefSeq" id="WP_092089779.1">
    <property type="nucleotide sequence ID" value="NZ_FMZW01000059.1"/>
</dbReference>
<evidence type="ECO:0000313" key="3">
    <source>
        <dbReference type="Proteomes" id="UP000199245"/>
    </source>
</evidence>
<accession>A0A1G7LPV6</accession>
<sequence>MSGARVVSLCIVLACCGVARHAIEQAAEPEPPAVNLKRAHGMPQRLPRPDRTGGAARVLRNQGGRTRSVAAAFPELLDRENALRKALAEQVQTRTMSLLERNIPIRKLHSQLLEEERRRLSAAPADAGEHRWRSRNGGNPTRKVAAGSEVTW</sequence>
<gene>
    <name evidence="2" type="ORF">SAMN05216337_10592</name>
</gene>
<dbReference type="AlphaFoldDB" id="A0A1G7LPV6"/>
<name>A0A1G7LPV6_9BRAD</name>
<evidence type="ECO:0000313" key="2">
    <source>
        <dbReference type="EMBL" id="SDF51030.1"/>
    </source>
</evidence>
<protein>
    <submittedName>
        <fullName evidence="2">Uncharacterized protein</fullName>
    </submittedName>
</protein>
<dbReference type="EMBL" id="FMZW01000059">
    <property type="protein sequence ID" value="SDF51030.1"/>
    <property type="molecule type" value="Genomic_DNA"/>
</dbReference>
<proteinExistence type="predicted"/>
<reference evidence="2 3" key="1">
    <citation type="submission" date="2016-10" db="EMBL/GenBank/DDBJ databases">
        <authorList>
            <person name="de Groot N.N."/>
        </authorList>
    </citation>
    <scope>NUCLEOTIDE SEQUENCE [LARGE SCALE GENOMIC DNA]</scope>
    <source>
        <strain evidence="2 3">R5</strain>
    </source>
</reference>